<evidence type="ECO:0000313" key="2">
    <source>
        <dbReference type="EMBL" id="CAH1960924.1"/>
    </source>
</evidence>
<comment type="caution">
    <text evidence="2">The sequence shown here is derived from an EMBL/GenBank/DDBJ whole genome shotgun (WGS) entry which is preliminary data.</text>
</comment>
<keyword evidence="3" id="KW-1185">Reference proteome</keyword>
<gene>
    <name evidence="2" type="ORF">ACAOBT_LOCUS3882</name>
</gene>
<protein>
    <submittedName>
        <fullName evidence="2">Uncharacterized protein</fullName>
    </submittedName>
</protein>
<name>A0A9P0P0U2_ACAOB</name>
<dbReference type="Proteomes" id="UP001152888">
    <property type="component" value="Unassembled WGS sequence"/>
</dbReference>
<evidence type="ECO:0000256" key="1">
    <source>
        <dbReference type="SAM" id="MobiDB-lite"/>
    </source>
</evidence>
<organism evidence="2 3">
    <name type="scientific">Acanthoscelides obtectus</name>
    <name type="common">Bean weevil</name>
    <name type="synonym">Bruchus obtectus</name>
    <dbReference type="NCBI Taxonomy" id="200917"/>
    <lineage>
        <taxon>Eukaryota</taxon>
        <taxon>Metazoa</taxon>
        <taxon>Ecdysozoa</taxon>
        <taxon>Arthropoda</taxon>
        <taxon>Hexapoda</taxon>
        <taxon>Insecta</taxon>
        <taxon>Pterygota</taxon>
        <taxon>Neoptera</taxon>
        <taxon>Endopterygota</taxon>
        <taxon>Coleoptera</taxon>
        <taxon>Polyphaga</taxon>
        <taxon>Cucujiformia</taxon>
        <taxon>Chrysomeloidea</taxon>
        <taxon>Chrysomelidae</taxon>
        <taxon>Bruchinae</taxon>
        <taxon>Bruchini</taxon>
        <taxon>Acanthoscelides</taxon>
    </lineage>
</organism>
<feature type="compositionally biased region" description="Acidic residues" evidence="1">
    <location>
        <begin position="12"/>
        <end position="21"/>
    </location>
</feature>
<feature type="region of interest" description="Disordered" evidence="1">
    <location>
        <begin position="1"/>
        <end position="21"/>
    </location>
</feature>
<evidence type="ECO:0000313" key="3">
    <source>
        <dbReference type="Proteomes" id="UP001152888"/>
    </source>
</evidence>
<sequence length="111" mass="12780">MEAGDEVPMALQEDDNSEEAYDVDEEMLKAEEKRLQISSLEWELRESQRHVIQSCVNFHDMACDLYNSADTNGFDRVHYAKKWRNLLNEIVDIQKGALIKATEFVNAIEGS</sequence>
<dbReference type="OrthoDB" id="3176171at2759"/>
<accession>A0A9P0P0U2</accession>
<dbReference type="AlphaFoldDB" id="A0A9P0P0U2"/>
<dbReference type="EMBL" id="CAKOFQ010006691">
    <property type="protein sequence ID" value="CAH1960924.1"/>
    <property type="molecule type" value="Genomic_DNA"/>
</dbReference>
<proteinExistence type="predicted"/>
<reference evidence="2" key="1">
    <citation type="submission" date="2022-03" db="EMBL/GenBank/DDBJ databases">
        <authorList>
            <person name="Sayadi A."/>
        </authorList>
    </citation>
    <scope>NUCLEOTIDE SEQUENCE</scope>
</reference>